<evidence type="ECO:0000313" key="3">
    <source>
        <dbReference type="Proteomes" id="UP001363035"/>
    </source>
</evidence>
<dbReference type="Gene3D" id="1.20.120.450">
    <property type="entry name" value="dinb family like domain"/>
    <property type="match status" value="1"/>
</dbReference>
<keyword evidence="3" id="KW-1185">Reference proteome</keyword>
<comment type="caution">
    <text evidence="2">The sequence shown here is derived from an EMBL/GenBank/DDBJ whole genome shotgun (WGS) entry which is preliminary data.</text>
</comment>
<dbReference type="InterPro" id="IPR034660">
    <property type="entry name" value="DinB/YfiT-like"/>
</dbReference>
<evidence type="ECO:0000259" key="1">
    <source>
        <dbReference type="Pfam" id="PF12867"/>
    </source>
</evidence>
<dbReference type="InterPro" id="IPR024775">
    <property type="entry name" value="DinB-like"/>
</dbReference>
<dbReference type="EMBL" id="JAYLLN010000020">
    <property type="protein sequence ID" value="MEI5985143.1"/>
    <property type="molecule type" value="Genomic_DNA"/>
</dbReference>
<reference evidence="2 3" key="1">
    <citation type="submission" date="2024-01" db="EMBL/GenBank/DDBJ databases">
        <title>Sphingobacterium tenebrionis sp. nov., a novel endophyte isolated from tenebrio molitor intestines.</title>
        <authorList>
            <person name="Zhang C."/>
        </authorList>
    </citation>
    <scope>NUCLEOTIDE SEQUENCE [LARGE SCALE GENOMIC DNA]</scope>
    <source>
        <strain evidence="2 3">PU5-4</strain>
    </source>
</reference>
<name>A0ABU8I6L4_9SPHI</name>
<dbReference type="Proteomes" id="UP001363035">
    <property type="component" value="Unassembled WGS sequence"/>
</dbReference>
<organism evidence="2 3">
    <name type="scientific">Sphingobacterium tenebrionis</name>
    <dbReference type="NCBI Taxonomy" id="3111775"/>
    <lineage>
        <taxon>Bacteria</taxon>
        <taxon>Pseudomonadati</taxon>
        <taxon>Bacteroidota</taxon>
        <taxon>Sphingobacteriia</taxon>
        <taxon>Sphingobacteriales</taxon>
        <taxon>Sphingobacteriaceae</taxon>
        <taxon>Sphingobacterium</taxon>
    </lineage>
</organism>
<dbReference type="Pfam" id="PF12867">
    <property type="entry name" value="DinB_2"/>
    <property type="match status" value="1"/>
</dbReference>
<dbReference type="SUPFAM" id="SSF109854">
    <property type="entry name" value="DinB/YfiT-like putative metalloenzymes"/>
    <property type="match status" value="1"/>
</dbReference>
<dbReference type="RefSeq" id="WP_134776504.1">
    <property type="nucleotide sequence ID" value="NZ_JAYLLN010000020.1"/>
</dbReference>
<gene>
    <name evidence="2" type="ORF">VJ786_09525</name>
</gene>
<feature type="domain" description="DinB-like" evidence="1">
    <location>
        <begin position="42"/>
        <end position="144"/>
    </location>
</feature>
<evidence type="ECO:0000313" key="2">
    <source>
        <dbReference type="EMBL" id="MEI5985143.1"/>
    </source>
</evidence>
<accession>A0ABU8I6L4</accession>
<sequence>MEKCEFMASRFREVYLSGTWIANTNYQDQLQQINWQIASTQIADLNTIAAIVYHINYYLQGILEGLEDGQFTIQDKFSFDVPEIVEDREWQILVHVFLDNAEKFAQTIERFDESKLEETFFEERFGNYWRNIEGVIEHGYYHLGQIVLIRKLIAADH</sequence>
<proteinExistence type="predicted"/>
<protein>
    <submittedName>
        <fullName evidence="2">DinB family protein</fullName>
    </submittedName>
</protein>